<dbReference type="SUPFAM" id="SSF52141">
    <property type="entry name" value="Uracil-DNA glycosylase-like"/>
    <property type="match status" value="1"/>
</dbReference>
<dbReference type="Gene3D" id="3.40.470.10">
    <property type="entry name" value="Uracil-DNA glycosylase-like domain"/>
    <property type="match status" value="1"/>
</dbReference>
<dbReference type="EMBL" id="CP002868">
    <property type="protein sequence ID" value="AEJ18590.1"/>
    <property type="molecule type" value="Genomic_DNA"/>
</dbReference>
<name>F8EYL3_GRAC1</name>
<dbReference type="AlphaFoldDB" id="F8EYL3"/>
<dbReference type="eggNOG" id="COG3663">
    <property type="taxonomic scope" value="Bacteria"/>
</dbReference>
<protein>
    <recommendedName>
        <fullName evidence="3">DNA-deoxyinosine glycosylase</fullName>
    </recommendedName>
</protein>
<evidence type="ECO:0000313" key="2">
    <source>
        <dbReference type="Proteomes" id="UP000000503"/>
    </source>
</evidence>
<dbReference type="InterPro" id="IPR036895">
    <property type="entry name" value="Uracil-DNA_glycosylase-like_sf"/>
</dbReference>
<keyword evidence="2" id="KW-1185">Reference proteome</keyword>
<dbReference type="STRING" id="744872.Spica_0426"/>
<evidence type="ECO:0008006" key="3">
    <source>
        <dbReference type="Google" id="ProtNLM"/>
    </source>
</evidence>
<dbReference type="InterPro" id="IPR026353">
    <property type="entry name" value="Hypoxan-DNA_Glyclase"/>
</dbReference>
<gene>
    <name evidence="1" type="ordered locus">Spica_0426</name>
</gene>
<dbReference type="KEGG" id="scd:Spica_0426"/>
<accession>F8EYL3</accession>
<organism evidence="1 2">
    <name type="scientific">Gracilinema caldarium (strain ATCC 51460 / DSM 7334 / H1)</name>
    <name type="common">Treponema caldarium</name>
    <dbReference type="NCBI Taxonomy" id="744872"/>
    <lineage>
        <taxon>Bacteria</taxon>
        <taxon>Pseudomonadati</taxon>
        <taxon>Spirochaetota</taxon>
        <taxon>Spirochaetia</taxon>
        <taxon>Spirochaetales</taxon>
        <taxon>Breznakiellaceae</taxon>
        <taxon>Gracilinema</taxon>
    </lineage>
</organism>
<dbReference type="NCBIfam" id="TIGR04274">
    <property type="entry name" value="hypoxanDNAglyco"/>
    <property type="match status" value="1"/>
</dbReference>
<dbReference type="CDD" id="cd10032">
    <property type="entry name" value="UDG-F6_HDG"/>
    <property type="match status" value="1"/>
</dbReference>
<proteinExistence type="predicted"/>
<dbReference type="OrthoDB" id="9799921at2"/>
<dbReference type="RefSeq" id="WP_013967902.1">
    <property type="nucleotide sequence ID" value="NC_015732.1"/>
</dbReference>
<dbReference type="HOGENOM" id="CLU_094865_1_0_12"/>
<evidence type="ECO:0000313" key="1">
    <source>
        <dbReference type="EMBL" id="AEJ18590.1"/>
    </source>
</evidence>
<dbReference type="Proteomes" id="UP000000503">
    <property type="component" value="Chromosome"/>
</dbReference>
<reference evidence="2" key="1">
    <citation type="journal article" date="2013" name="Stand. Genomic Sci.">
        <title>Genome sequence of the thermophilic fresh-water bacterium Spirochaeta caldaria type strain (H1(T)), reclassification of Spirochaeta caldaria, Spirochaeta stenostrepta, and Spirochaeta zuelzerae in the genus Treponema as Treponema caldaria comb. nov., Treponema stenostrepta comb. nov., and Treponema zuelzerae comb. nov., and emendation of the genus Treponema.</title>
        <authorList>
            <person name="Abt B."/>
            <person name="Goker M."/>
            <person name="Scheuner C."/>
            <person name="Han C."/>
            <person name="Lu M."/>
            <person name="Misra M."/>
            <person name="Lapidus A."/>
            <person name="Nolan M."/>
            <person name="Lucas S."/>
            <person name="Hammon N."/>
            <person name="Deshpande S."/>
            <person name="Cheng J.F."/>
            <person name="Tapia R."/>
            <person name="Goodwin L.A."/>
            <person name="Pitluck S."/>
            <person name="Liolios K."/>
            <person name="Pagani I."/>
            <person name="Ivanova N."/>
            <person name="Mavromatis K."/>
            <person name="Mikhailova N."/>
            <person name="Huntemann M."/>
            <person name="Pati A."/>
            <person name="Chen A."/>
            <person name="Palaniappan K."/>
            <person name="Land M."/>
            <person name="Hauser L."/>
            <person name="Jeffries C.D."/>
            <person name="Rohde M."/>
            <person name="Spring S."/>
            <person name="Gronow S."/>
            <person name="Detter J.C."/>
            <person name="Bristow J."/>
            <person name="Eisen J.A."/>
            <person name="Markowitz V."/>
            <person name="Hugenholtz P."/>
            <person name="Kyrpides N.C."/>
            <person name="Woyke T."/>
            <person name="Klenk H.P."/>
        </authorList>
    </citation>
    <scope>NUCLEOTIDE SEQUENCE</scope>
    <source>
        <strain evidence="2">ATCC 51460 / DSM 7334 / H1</strain>
    </source>
</reference>
<sequence>MRLHGFPPIIAQDAWLLILGSFPSTASLECGMYYGHGRNHFWPILARICKASVPVSIDEKRALLTAGQLALWDLVASCERIGSLDQNIMEPVLNDITGLVAAHTAIVRILLNGSLAAELFYRKILGHRGALPPIGSIRTWEGPQKRVISVYRLPSTSPVPTKQFRRLEDKLTLWERAILE</sequence>